<feature type="transmembrane region" description="Helical" evidence="8">
    <location>
        <begin position="295"/>
        <end position="313"/>
    </location>
</feature>
<keyword evidence="11" id="KW-1185">Reference proteome</keyword>
<feature type="transmembrane region" description="Helical" evidence="8">
    <location>
        <begin position="352"/>
        <end position="371"/>
    </location>
</feature>
<dbReference type="RefSeq" id="WP_337703431.1">
    <property type="nucleotide sequence ID" value="NZ_JBBEGM010000004.1"/>
</dbReference>
<evidence type="ECO:0000256" key="4">
    <source>
        <dbReference type="ARBA" id="ARBA00022692"/>
    </source>
</evidence>
<gene>
    <name evidence="10" type="ORF">WCD58_13005</name>
</gene>
<keyword evidence="6" id="KW-0406">Ion transport</keyword>
<organism evidence="10 11">
    <name type="scientific">Actinomycetospora flava</name>
    <dbReference type="NCBI Taxonomy" id="3129232"/>
    <lineage>
        <taxon>Bacteria</taxon>
        <taxon>Bacillati</taxon>
        <taxon>Actinomycetota</taxon>
        <taxon>Actinomycetes</taxon>
        <taxon>Pseudonocardiales</taxon>
        <taxon>Pseudonocardiaceae</taxon>
        <taxon>Actinomycetospora</taxon>
    </lineage>
</organism>
<dbReference type="EMBL" id="JBBEGM010000004">
    <property type="protein sequence ID" value="MEJ2862083.1"/>
    <property type="molecule type" value="Genomic_DNA"/>
</dbReference>
<dbReference type="Proteomes" id="UP001369736">
    <property type="component" value="Unassembled WGS sequence"/>
</dbReference>
<accession>A0ABU8M417</accession>
<dbReference type="InterPro" id="IPR006153">
    <property type="entry name" value="Cation/H_exchanger_TM"/>
</dbReference>
<evidence type="ECO:0000256" key="3">
    <source>
        <dbReference type="ARBA" id="ARBA00022449"/>
    </source>
</evidence>
<feature type="transmembrane region" description="Helical" evidence="8">
    <location>
        <begin position="48"/>
        <end position="71"/>
    </location>
</feature>
<evidence type="ECO:0000256" key="2">
    <source>
        <dbReference type="ARBA" id="ARBA00022448"/>
    </source>
</evidence>
<keyword evidence="3" id="KW-0050">Antiport</keyword>
<protein>
    <submittedName>
        <fullName evidence="10">Cation:proton antiporter</fullName>
    </submittedName>
</protein>
<evidence type="ECO:0000256" key="8">
    <source>
        <dbReference type="SAM" id="Phobius"/>
    </source>
</evidence>
<keyword evidence="7 8" id="KW-0472">Membrane</keyword>
<evidence type="ECO:0000256" key="5">
    <source>
        <dbReference type="ARBA" id="ARBA00022989"/>
    </source>
</evidence>
<comment type="caution">
    <text evidence="10">The sequence shown here is derived from an EMBL/GenBank/DDBJ whole genome shotgun (WGS) entry which is preliminary data.</text>
</comment>
<feature type="transmembrane region" description="Helical" evidence="8">
    <location>
        <begin position="319"/>
        <end position="340"/>
    </location>
</feature>
<name>A0ABU8M417_9PSEU</name>
<evidence type="ECO:0000256" key="1">
    <source>
        <dbReference type="ARBA" id="ARBA00004651"/>
    </source>
</evidence>
<dbReference type="PANTHER" id="PTHR32507">
    <property type="entry name" value="NA(+)/H(+) ANTIPORTER 1"/>
    <property type="match status" value="1"/>
</dbReference>
<evidence type="ECO:0000259" key="9">
    <source>
        <dbReference type="Pfam" id="PF00999"/>
    </source>
</evidence>
<feature type="transmembrane region" description="Helical" evidence="8">
    <location>
        <begin position="231"/>
        <end position="262"/>
    </location>
</feature>
<feature type="transmembrane region" description="Helical" evidence="8">
    <location>
        <begin position="186"/>
        <end position="211"/>
    </location>
</feature>
<keyword evidence="2" id="KW-0813">Transport</keyword>
<comment type="subcellular location">
    <subcellularLocation>
        <location evidence="1">Cell membrane</location>
        <topology evidence="1">Multi-pass membrane protein</topology>
    </subcellularLocation>
</comment>
<dbReference type="Pfam" id="PF00999">
    <property type="entry name" value="Na_H_Exchanger"/>
    <property type="match status" value="1"/>
</dbReference>
<evidence type="ECO:0000313" key="11">
    <source>
        <dbReference type="Proteomes" id="UP001369736"/>
    </source>
</evidence>
<dbReference type="PANTHER" id="PTHR32507:SF8">
    <property type="entry name" value="CNH1P"/>
    <property type="match status" value="1"/>
</dbReference>
<feature type="transmembrane region" description="Helical" evidence="8">
    <location>
        <begin position="383"/>
        <end position="403"/>
    </location>
</feature>
<sequence length="425" mass="44534">MYATLVAALTAILVLSLVATRIERWQVGLPLLMVVAGVGVGLVDDGSFAAGLDTVAAQHVAEVILAVLLFVDATELRDGRLFGPEPGAVTRLLLIALPLSLGAAVGLGALLVTDFGWAVLLVVACVVVPIDFAPAAGLVRDRTLPRRVRSALNVEGGFNDGIVSPIFLFALILASDRTQARTATEALTAVIPFALTAIVVGAVLGAVIGWLMERATTAGWTTESTRRVAVLVVPLLAYTVTVATGGSGFVASFVCGIAFRAAHRYAHLHRRREAPAPAAVTSLDDDYRFLRDTTAVLTLAMWFVVGTAAVIAFSDGVPWRVVILCLAALTVVRIVPVLIAMLGTSYLRRERVLLGLLGPRGTATIVFGLLAANSLPEQQSDTVLLITVICVLGSVLLYGPWTAEMSRKLVGLRSAARRSGAGSSA</sequence>
<feature type="transmembrane region" description="Helical" evidence="8">
    <location>
        <begin position="92"/>
        <end position="111"/>
    </location>
</feature>
<proteinExistence type="predicted"/>
<keyword evidence="4 8" id="KW-0812">Transmembrane</keyword>
<evidence type="ECO:0000256" key="6">
    <source>
        <dbReference type="ARBA" id="ARBA00023065"/>
    </source>
</evidence>
<evidence type="ECO:0000313" key="10">
    <source>
        <dbReference type="EMBL" id="MEJ2862083.1"/>
    </source>
</evidence>
<evidence type="ECO:0000256" key="7">
    <source>
        <dbReference type="ARBA" id="ARBA00023136"/>
    </source>
</evidence>
<reference evidence="10 11" key="1">
    <citation type="submission" date="2024-03" db="EMBL/GenBank/DDBJ databases">
        <title>Actinomycetospora sp. OC33-EN07, a novel actinomycete isolated from wild orchid (Aerides multiflora).</title>
        <authorList>
            <person name="Suriyachadkun C."/>
        </authorList>
    </citation>
    <scope>NUCLEOTIDE SEQUENCE [LARGE SCALE GENOMIC DNA]</scope>
    <source>
        <strain evidence="10 11">OC33-EN07</strain>
    </source>
</reference>
<feature type="domain" description="Cation/H+ exchanger transmembrane" evidence="9">
    <location>
        <begin position="13"/>
        <end position="403"/>
    </location>
</feature>
<keyword evidence="5 8" id="KW-1133">Transmembrane helix</keyword>
<feature type="transmembrane region" description="Helical" evidence="8">
    <location>
        <begin position="117"/>
        <end position="139"/>
    </location>
</feature>